<proteinExistence type="predicted"/>
<evidence type="ECO:0000313" key="2">
    <source>
        <dbReference type="Proteomes" id="UP000828048"/>
    </source>
</evidence>
<protein>
    <submittedName>
        <fullName evidence="1">Uncharacterized protein</fullName>
    </submittedName>
</protein>
<dbReference type="Proteomes" id="UP000828048">
    <property type="component" value="Chromosome 7"/>
</dbReference>
<evidence type="ECO:0000313" key="1">
    <source>
        <dbReference type="EMBL" id="KAH7848630.1"/>
    </source>
</evidence>
<gene>
    <name evidence="1" type="ORF">Vadar_005396</name>
</gene>
<keyword evidence="2" id="KW-1185">Reference proteome</keyword>
<dbReference type="EMBL" id="CM037157">
    <property type="protein sequence ID" value="KAH7848630.1"/>
    <property type="molecule type" value="Genomic_DNA"/>
</dbReference>
<comment type="caution">
    <text evidence="1">The sequence shown here is derived from an EMBL/GenBank/DDBJ whole genome shotgun (WGS) entry which is preliminary data.</text>
</comment>
<sequence length="446" mass="50602">MSPEEFLDWVNAVEEIMDFKEVPVERRVPLMATRLRGRASAWWQQLKISRNRQGKTKITDWEKLKKKMRVEFLPHNYTRIMYQRLQNLRQNTHSVDDYTDEFYQLVARNDLSETQEQLILRYVGGLRAQFQDELIMNDLCSVSDAHQRALVLEKRFARRPVGNWSSTARASAGAAPPTRAVPSQPAVPATIKPAASASTYKCFKCGEPGHRMADCRKSDRPGKALFIEPDGAIHDSFEGYDQEPLFDNGSEEMEEIIVEGDTGPLLVVRRKVEGYVELIVDGRDYSIRVEEEESFRTIASSTSFVDLMMDVTSNDADLDKKFDDEKRGRVDLEASNVVVDAFFGMVWPGMALDQNQSIPDCQSKEFGVCYRPIEEGDDEDIKCSERSSPVVPETQDSSGEKVMNEENATENGNSLETLEVNRFVINDDGPFIDPIVENCNPNQADN</sequence>
<accession>A0ACB7Y576</accession>
<organism evidence="1 2">
    <name type="scientific">Vaccinium darrowii</name>
    <dbReference type="NCBI Taxonomy" id="229202"/>
    <lineage>
        <taxon>Eukaryota</taxon>
        <taxon>Viridiplantae</taxon>
        <taxon>Streptophyta</taxon>
        <taxon>Embryophyta</taxon>
        <taxon>Tracheophyta</taxon>
        <taxon>Spermatophyta</taxon>
        <taxon>Magnoliopsida</taxon>
        <taxon>eudicotyledons</taxon>
        <taxon>Gunneridae</taxon>
        <taxon>Pentapetalae</taxon>
        <taxon>asterids</taxon>
        <taxon>Ericales</taxon>
        <taxon>Ericaceae</taxon>
        <taxon>Vaccinioideae</taxon>
        <taxon>Vaccinieae</taxon>
        <taxon>Vaccinium</taxon>
    </lineage>
</organism>
<reference evidence="1 2" key="1">
    <citation type="journal article" date="2021" name="Hortic Res">
        <title>High-quality reference genome and annotation aids understanding of berry development for evergreen blueberry (Vaccinium darrowii).</title>
        <authorList>
            <person name="Yu J."/>
            <person name="Hulse-Kemp A.M."/>
            <person name="Babiker E."/>
            <person name="Staton M."/>
        </authorList>
    </citation>
    <scope>NUCLEOTIDE SEQUENCE [LARGE SCALE GENOMIC DNA]</scope>
    <source>
        <strain evidence="2">cv. NJ 8807/NJ 8810</strain>
        <tissue evidence="1">Young leaf</tissue>
    </source>
</reference>
<name>A0ACB7Y576_9ERIC</name>